<gene>
    <name evidence="3" type="ORF">J21TS7_39210</name>
</gene>
<feature type="compositionally biased region" description="Basic and acidic residues" evidence="1">
    <location>
        <begin position="63"/>
        <end position="77"/>
    </location>
</feature>
<keyword evidence="2" id="KW-0472">Membrane</keyword>
<feature type="compositionally biased region" description="Polar residues" evidence="1">
    <location>
        <begin position="23"/>
        <end position="32"/>
    </location>
</feature>
<comment type="caution">
    <text evidence="3">The sequence shown here is derived from an EMBL/GenBank/DDBJ whole genome shotgun (WGS) entry which is preliminary data.</text>
</comment>
<accession>A0ABQ4LHZ9</accession>
<dbReference type="Proteomes" id="UP000676601">
    <property type="component" value="Unassembled WGS sequence"/>
</dbReference>
<proteinExistence type="predicted"/>
<dbReference type="InterPro" id="IPR055338">
    <property type="entry name" value="YqfX-like"/>
</dbReference>
<organism evidence="3 4">
    <name type="scientific">Paenibacillus cineris</name>
    <dbReference type="NCBI Taxonomy" id="237530"/>
    <lineage>
        <taxon>Bacteria</taxon>
        <taxon>Bacillati</taxon>
        <taxon>Bacillota</taxon>
        <taxon>Bacilli</taxon>
        <taxon>Bacillales</taxon>
        <taxon>Paenibacillaceae</taxon>
        <taxon>Paenibacillus</taxon>
    </lineage>
</organism>
<evidence type="ECO:0008006" key="5">
    <source>
        <dbReference type="Google" id="ProtNLM"/>
    </source>
</evidence>
<evidence type="ECO:0000256" key="2">
    <source>
        <dbReference type="SAM" id="Phobius"/>
    </source>
</evidence>
<sequence length="213" mass="23729">MDEFNKREQEHKTDSPFAGQGITPVSTNNVSRTNHREEYAAEAGTTPSATRDNEFRQAIATRIRTDYPRRDAHKEEYASEVTSPEVTSREAGYSVRDDRKADVAVKRTDLYKKDREEYAAEVAPAPSVRRDEVRTSDDAENRNAVQNYGRTAGYVGVGFGVLSLFMWSIILGPLAAVIGFYAYSQGSKVWGGWAMGLGILATISYFVLVPFAR</sequence>
<dbReference type="RefSeq" id="WP_212984451.1">
    <property type="nucleotide sequence ID" value="NZ_BORU01000001.1"/>
</dbReference>
<name>A0ABQ4LHZ9_9BACL</name>
<feature type="compositionally biased region" description="Basic and acidic residues" evidence="1">
    <location>
        <begin position="1"/>
        <end position="14"/>
    </location>
</feature>
<feature type="transmembrane region" description="Helical" evidence="2">
    <location>
        <begin position="152"/>
        <end position="183"/>
    </location>
</feature>
<keyword evidence="2" id="KW-1133">Transmembrane helix</keyword>
<evidence type="ECO:0000256" key="1">
    <source>
        <dbReference type="SAM" id="MobiDB-lite"/>
    </source>
</evidence>
<evidence type="ECO:0000313" key="4">
    <source>
        <dbReference type="Proteomes" id="UP000676601"/>
    </source>
</evidence>
<keyword evidence="2" id="KW-0812">Transmembrane</keyword>
<dbReference type="EMBL" id="BORU01000001">
    <property type="protein sequence ID" value="GIO55603.1"/>
    <property type="molecule type" value="Genomic_DNA"/>
</dbReference>
<evidence type="ECO:0000313" key="3">
    <source>
        <dbReference type="EMBL" id="GIO55603.1"/>
    </source>
</evidence>
<dbReference type="PANTHER" id="PTHR40040">
    <property type="entry name" value="SMALL HYDROPHOBIC PROTEIN-RELATED"/>
    <property type="match status" value="1"/>
</dbReference>
<protein>
    <recommendedName>
        <fullName evidence="5">DUF4190 domain-containing protein</fullName>
    </recommendedName>
</protein>
<reference evidence="3 4" key="1">
    <citation type="submission" date="2021-03" db="EMBL/GenBank/DDBJ databases">
        <title>Antimicrobial resistance genes in bacteria isolated from Japanese honey, and their potential for conferring macrolide and lincosamide resistance in the American foulbrood pathogen Paenibacillus larvae.</title>
        <authorList>
            <person name="Okamoto M."/>
            <person name="Kumagai M."/>
            <person name="Kanamori H."/>
            <person name="Takamatsu D."/>
        </authorList>
    </citation>
    <scope>NUCLEOTIDE SEQUENCE [LARGE SCALE GENOMIC DNA]</scope>
    <source>
        <strain evidence="3 4">J21TS7</strain>
    </source>
</reference>
<dbReference type="PANTHER" id="PTHR40040:SF1">
    <property type="entry name" value="MEMBRANE PROTEIN"/>
    <property type="match status" value="1"/>
</dbReference>
<keyword evidence="4" id="KW-1185">Reference proteome</keyword>
<feature type="transmembrane region" description="Helical" evidence="2">
    <location>
        <begin position="189"/>
        <end position="212"/>
    </location>
</feature>
<feature type="region of interest" description="Disordered" evidence="1">
    <location>
        <begin position="1"/>
        <end position="91"/>
    </location>
</feature>